<dbReference type="AlphaFoldDB" id="A0AAE0PGI4"/>
<reference evidence="2" key="1">
    <citation type="journal article" date="2023" name="Mol. Phylogenet. Evol.">
        <title>Genome-scale phylogeny and comparative genomics of the fungal order Sordariales.</title>
        <authorList>
            <person name="Hensen N."/>
            <person name="Bonometti L."/>
            <person name="Westerberg I."/>
            <person name="Brannstrom I.O."/>
            <person name="Guillou S."/>
            <person name="Cros-Aarteil S."/>
            <person name="Calhoun S."/>
            <person name="Haridas S."/>
            <person name="Kuo A."/>
            <person name="Mondo S."/>
            <person name="Pangilinan J."/>
            <person name="Riley R."/>
            <person name="LaButti K."/>
            <person name="Andreopoulos B."/>
            <person name="Lipzen A."/>
            <person name="Chen C."/>
            <person name="Yan M."/>
            <person name="Daum C."/>
            <person name="Ng V."/>
            <person name="Clum A."/>
            <person name="Steindorff A."/>
            <person name="Ohm R.A."/>
            <person name="Martin F."/>
            <person name="Silar P."/>
            <person name="Natvig D.O."/>
            <person name="Lalanne C."/>
            <person name="Gautier V."/>
            <person name="Ament-Velasquez S.L."/>
            <person name="Kruys A."/>
            <person name="Hutchinson M.I."/>
            <person name="Powell A.J."/>
            <person name="Barry K."/>
            <person name="Miller A.N."/>
            <person name="Grigoriev I.V."/>
            <person name="Debuchy R."/>
            <person name="Gladieux P."/>
            <person name="Hiltunen Thoren M."/>
            <person name="Johannesson H."/>
        </authorList>
    </citation>
    <scope>NUCLEOTIDE SEQUENCE</scope>
    <source>
        <strain evidence="2">FGSC 1904</strain>
    </source>
</reference>
<evidence type="ECO:0000313" key="2">
    <source>
        <dbReference type="EMBL" id="KAK3399530.1"/>
    </source>
</evidence>
<organism evidence="2 3">
    <name type="scientific">Sordaria brevicollis</name>
    <dbReference type="NCBI Taxonomy" id="83679"/>
    <lineage>
        <taxon>Eukaryota</taxon>
        <taxon>Fungi</taxon>
        <taxon>Dikarya</taxon>
        <taxon>Ascomycota</taxon>
        <taxon>Pezizomycotina</taxon>
        <taxon>Sordariomycetes</taxon>
        <taxon>Sordariomycetidae</taxon>
        <taxon>Sordariales</taxon>
        <taxon>Sordariaceae</taxon>
        <taxon>Sordaria</taxon>
    </lineage>
</organism>
<feature type="coiled-coil region" evidence="1">
    <location>
        <begin position="45"/>
        <end position="72"/>
    </location>
</feature>
<sequence>MENPRGLPPSRCKGPNLTMAAKHMSDLEVTADGVHFEHVRSLPTLSEAYTLLAHLEKQVRELNQRAADNNDTDVFSFVYVVPSQPSVVDATTYLQDKLRGCTISRNKVVARQNTLSVIDYYTILQDEAFKLTRRSVVVFDLNCGWITASAAGSLATLLQAIHTVYKTGSTAITCLTVANTSVHAWSKHQIKTDFDVDPQDYISEPRQAFNGLLSGVKPFPGNEWSRLDCTAYCIIKAFDEGAKELFASQKLVVVCSVAGWSERDAITSYIRKARHLGSDV</sequence>
<gene>
    <name evidence="2" type="ORF">B0T20DRAFT_200269</name>
</gene>
<evidence type="ECO:0000256" key="1">
    <source>
        <dbReference type="SAM" id="Coils"/>
    </source>
</evidence>
<reference evidence="2" key="2">
    <citation type="submission" date="2023-07" db="EMBL/GenBank/DDBJ databases">
        <authorList>
            <consortium name="Lawrence Berkeley National Laboratory"/>
            <person name="Haridas S."/>
            <person name="Hensen N."/>
            <person name="Bonometti L."/>
            <person name="Westerberg I."/>
            <person name="Brannstrom I.O."/>
            <person name="Guillou S."/>
            <person name="Cros-Aarteil S."/>
            <person name="Calhoun S."/>
            <person name="Kuo A."/>
            <person name="Mondo S."/>
            <person name="Pangilinan J."/>
            <person name="Riley R."/>
            <person name="LaButti K."/>
            <person name="Andreopoulos B."/>
            <person name="Lipzen A."/>
            <person name="Chen C."/>
            <person name="Yanf M."/>
            <person name="Daum C."/>
            <person name="Ng V."/>
            <person name="Clum A."/>
            <person name="Steindorff A."/>
            <person name="Ohm R."/>
            <person name="Martin F."/>
            <person name="Silar P."/>
            <person name="Natvig D."/>
            <person name="Lalanne C."/>
            <person name="Gautier V."/>
            <person name="Ament-velasquez S.L."/>
            <person name="Kruys A."/>
            <person name="Hutchinson M.I."/>
            <person name="Powell A.J."/>
            <person name="Barry K."/>
            <person name="Miller A.N."/>
            <person name="Grigoriev I.V."/>
            <person name="Debuchy R."/>
            <person name="Gladieux P."/>
            <person name="Thoren M.H."/>
            <person name="Johannesson H."/>
        </authorList>
    </citation>
    <scope>NUCLEOTIDE SEQUENCE</scope>
    <source>
        <strain evidence="2">FGSC 1904</strain>
    </source>
</reference>
<dbReference type="EMBL" id="JAUTDP010000005">
    <property type="protein sequence ID" value="KAK3399530.1"/>
    <property type="molecule type" value="Genomic_DNA"/>
</dbReference>
<name>A0AAE0PGI4_SORBR</name>
<comment type="caution">
    <text evidence="2">The sequence shown here is derived from an EMBL/GenBank/DDBJ whole genome shotgun (WGS) entry which is preliminary data.</text>
</comment>
<keyword evidence="3" id="KW-1185">Reference proteome</keyword>
<accession>A0AAE0PGI4</accession>
<protein>
    <submittedName>
        <fullName evidence="2">Uncharacterized protein</fullName>
    </submittedName>
</protein>
<proteinExistence type="predicted"/>
<evidence type="ECO:0000313" key="3">
    <source>
        <dbReference type="Proteomes" id="UP001281003"/>
    </source>
</evidence>
<dbReference type="Proteomes" id="UP001281003">
    <property type="component" value="Unassembled WGS sequence"/>
</dbReference>
<keyword evidence="1" id="KW-0175">Coiled coil</keyword>